<evidence type="ECO:0000256" key="1">
    <source>
        <dbReference type="SAM" id="Coils"/>
    </source>
</evidence>
<feature type="compositionally biased region" description="Acidic residues" evidence="2">
    <location>
        <begin position="31"/>
        <end position="67"/>
    </location>
</feature>
<feature type="compositionally biased region" description="Acidic residues" evidence="2">
    <location>
        <begin position="1"/>
        <end position="10"/>
    </location>
</feature>
<sequence length="298" mass="33928">MADEEVEDGNGQEPTSPIDESKNGSLVEFEITPEEMAEEMEDEAALNGEDLEGTNGETDEGEGEPEGEGGASSEKIEQPSKDSKDALGKENATDVGDGDEEESTKKKLDKQQCQKVKRLQCGRQFREIIGKRESKKEELEKREGDLRQRLDVLECSMPAVMVWNVWQRMAQGGPVPNLHRLMEKQFRAPAAGEVCCPRSPSQHYDCRVREIEAERKEAQRRLEEARELWLDKEAKLKDRREKLEEAKRIQEERKEKLERLTKEASELREALKKMDEEATAEEEQMFAGACESGDPIMK</sequence>
<evidence type="ECO:0000313" key="4">
    <source>
        <dbReference type="Proteomes" id="UP001258017"/>
    </source>
</evidence>
<dbReference type="EMBL" id="JAIFRP010000030">
    <property type="protein sequence ID" value="KAK2583590.1"/>
    <property type="molecule type" value="Genomic_DNA"/>
</dbReference>
<reference evidence="3" key="1">
    <citation type="submission" date="2021-08" db="EMBL/GenBank/DDBJ databases">
        <authorList>
            <person name="Misof B."/>
            <person name="Oliver O."/>
            <person name="Podsiadlowski L."/>
            <person name="Donath A."/>
            <person name="Peters R."/>
            <person name="Mayer C."/>
            <person name="Rust J."/>
            <person name="Gunkel S."/>
            <person name="Lesny P."/>
            <person name="Martin S."/>
            <person name="Oeyen J.P."/>
            <person name="Petersen M."/>
            <person name="Panagiotis P."/>
            <person name="Wilbrandt J."/>
            <person name="Tanja T."/>
        </authorList>
    </citation>
    <scope>NUCLEOTIDE SEQUENCE</scope>
    <source>
        <strain evidence="3">GBR_01_08_01A</strain>
        <tissue evidence="3">Thorax + abdomen</tissue>
    </source>
</reference>
<reference evidence="3" key="2">
    <citation type="journal article" date="2023" name="Commun. Biol.">
        <title>Intrasexual cuticular hydrocarbon dimorphism in a wasp sheds light on hydrocarbon biosynthesis genes in Hymenoptera.</title>
        <authorList>
            <person name="Moris V.C."/>
            <person name="Podsiadlowski L."/>
            <person name="Martin S."/>
            <person name="Oeyen J.P."/>
            <person name="Donath A."/>
            <person name="Petersen M."/>
            <person name="Wilbrandt J."/>
            <person name="Misof B."/>
            <person name="Liedtke D."/>
            <person name="Thamm M."/>
            <person name="Scheiner R."/>
            <person name="Schmitt T."/>
            <person name="Niehuis O."/>
        </authorList>
    </citation>
    <scope>NUCLEOTIDE SEQUENCE</scope>
    <source>
        <strain evidence="3">GBR_01_08_01A</strain>
    </source>
</reference>
<feature type="compositionally biased region" description="Basic and acidic residues" evidence="2">
    <location>
        <begin position="103"/>
        <end position="112"/>
    </location>
</feature>
<evidence type="ECO:0000313" key="3">
    <source>
        <dbReference type="EMBL" id="KAK2583590.1"/>
    </source>
</evidence>
<dbReference type="Proteomes" id="UP001258017">
    <property type="component" value="Unassembled WGS sequence"/>
</dbReference>
<proteinExistence type="predicted"/>
<name>A0AAD9RPJ8_9HYME</name>
<feature type="coiled-coil region" evidence="1">
    <location>
        <begin position="201"/>
        <end position="284"/>
    </location>
</feature>
<keyword evidence="4" id="KW-1185">Reference proteome</keyword>
<comment type="caution">
    <text evidence="3">The sequence shown here is derived from an EMBL/GenBank/DDBJ whole genome shotgun (WGS) entry which is preliminary data.</text>
</comment>
<feature type="region of interest" description="Disordered" evidence="2">
    <location>
        <begin position="1"/>
        <end position="112"/>
    </location>
</feature>
<dbReference type="AlphaFoldDB" id="A0AAD9RPJ8"/>
<accession>A0AAD9RPJ8</accession>
<keyword evidence="1" id="KW-0175">Coiled coil</keyword>
<evidence type="ECO:0000256" key="2">
    <source>
        <dbReference type="SAM" id="MobiDB-lite"/>
    </source>
</evidence>
<organism evidence="3 4">
    <name type="scientific">Odynerus spinipes</name>
    <dbReference type="NCBI Taxonomy" id="1348599"/>
    <lineage>
        <taxon>Eukaryota</taxon>
        <taxon>Metazoa</taxon>
        <taxon>Ecdysozoa</taxon>
        <taxon>Arthropoda</taxon>
        <taxon>Hexapoda</taxon>
        <taxon>Insecta</taxon>
        <taxon>Pterygota</taxon>
        <taxon>Neoptera</taxon>
        <taxon>Endopterygota</taxon>
        <taxon>Hymenoptera</taxon>
        <taxon>Apocrita</taxon>
        <taxon>Aculeata</taxon>
        <taxon>Vespoidea</taxon>
        <taxon>Vespidae</taxon>
        <taxon>Eumeninae</taxon>
        <taxon>Odynerus</taxon>
    </lineage>
</organism>
<gene>
    <name evidence="3" type="ORF">KPH14_009533</name>
</gene>
<feature type="compositionally biased region" description="Basic and acidic residues" evidence="2">
    <location>
        <begin position="74"/>
        <end position="92"/>
    </location>
</feature>
<protein>
    <submittedName>
        <fullName evidence="3">Uncharacterized protein</fullName>
    </submittedName>
</protein>